<reference evidence="2" key="1">
    <citation type="journal article" date="2016" name="Genome Announc.">
        <title>Draft genome sequences of fungus Aspergillus calidoustus.</title>
        <authorList>
            <person name="Horn F."/>
            <person name="Linde J."/>
            <person name="Mattern D.J."/>
            <person name="Walther G."/>
            <person name="Guthke R."/>
            <person name="Scherlach K."/>
            <person name="Martin K."/>
            <person name="Brakhage A.A."/>
            <person name="Petzke L."/>
            <person name="Valiante V."/>
        </authorList>
    </citation>
    <scope>NUCLEOTIDE SEQUENCE [LARGE SCALE GENOMIC DNA]</scope>
    <source>
        <strain evidence="2">SF006504</strain>
    </source>
</reference>
<evidence type="ECO:0000313" key="1">
    <source>
        <dbReference type="EMBL" id="CEL06939.1"/>
    </source>
</evidence>
<accession>A0A0U5G5Q5</accession>
<dbReference type="AlphaFoldDB" id="A0A0U5G5Q5"/>
<keyword evidence="2" id="KW-1185">Reference proteome</keyword>
<dbReference type="Proteomes" id="UP000054771">
    <property type="component" value="Unassembled WGS sequence"/>
</dbReference>
<dbReference type="OrthoDB" id="1577640at2759"/>
<protein>
    <submittedName>
        <fullName evidence="1">Uncharacterized protein</fullName>
    </submittedName>
</protein>
<evidence type="ECO:0000313" key="2">
    <source>
        <dbReference type="Proteomes" id="UP000054771"/>
    </source>
</evidence>
<gene>
    <name evidence="1" type="ORF">ASPCAL10106</name>
</gene>
<dbReference type="EMBL" id="CDMC01000008">
    <property type="protein sequence ID" value="CEL06939.1"/>
    <property type="molecule type" value="Genomic_DNA"/>
</dbReference>
<dbReference type="STRING" id="454130.A0A0U5G5Q5"/>
<name>A0A0U5G5Q5_ASPCI</name>
<sequence>MHRVVCLTGAANEAQAATASEYLLKTWPTTGQDVVSLAEQLIAASQGESVQYQIPEPHRADILVSVRQDSVCPITITGRPSLVAEIIEELAWLTSALSTSPPHQDVTTNDITVIVPRAADLSITSSEDYTSVVMRASCRVRFASERLAIDTATNGFCWSSLLDSATMVSGYPILNRDEYVRKSGLEVTLVIMSHLIGSNELVKFDDMIILKGSSKLLVTTSITESTVTWHLLSRR</sequence>
<organism evidence="1 2">
    <name type="scientific">Aspergillus calidoustus</name>
    <dbReference type="NCBI Taxonomy" id="454130"/>
    <lineage>
        <taxon>Eukaryota</taxon>
        <taxon>Fungi</taxon>
        <taxon>Dikarya</taxon>
        <taxon>Ascomycota</taxon>
        <taxon>Pezizomycotina</taxon>
        <taxon>Eurotiomycetes</taxon>
        <taxon>Eurotiomycetidae</taxon>
        <taxon>Eurotiales</taxon>
        <taxon>Aspergillaceae</taxon>
        <taxon>Aspergillus</taxon>
        <taxon>Aspergillus subgen. Nidulantes</taxon>
    </lineage>
</organism>
<dbReference type="OMA" id="VCPITIT"/>
<proteinExistence type="predicted"/>